<name>A0A498BXK8_9MICO</name>
<gene>
    <name evidence="1" type="ORF">C7474_2232</name>
</gene>
<proteinExistence type="predicted"/>
<sequence>MKILEGATEHSIWRITGNYRNGGTFHDCLATVIPQYTHGTDETALVMLPPLNGTGVDRVITPDQVTRAELVVEDPWAGGRLFTAAKIIQIANETSDSQGNLYRIDFINRINHEATITEETTNG</sequence>
<evidence type="ECO:0000313" key="1">
    <source>
        <dbReference type="EMBL" id="RLK47637.1"/>
    </source>
</evidence>
<organism evidence="1 2">
    <name type="scientific">Microbacterium telephonicum</name>
    <dbReference type="NCBI Taxonomy" id="1714841"/>
    <lineage>
        <taxon>Bacteria</taxon>
        <taxon>Bacillati</taxon>
        <taxon>Actinomycetota</taxon>
        <taxon>Actinomycetes</taxon>
        <taxon>Micrococcales</taxon>
        <taxon>Microbacteriaceae</taxon>
        <taxon>Microbacterium</taxon>
    </lineage>
</organism>
<dbReference type="OrthoDB" id="4565713at2"/>
<protein>
    <submittedName>
        <fullName evidence="1">Uncharacterized protein</fullName>
    </submittedName>
</protein>
<dbReference type="EMBL" id="RCDB01000003">
    <property type="protein sequence ID" value="RLK47637.1"/>
    <property type="molecule type" value="Genomic_DNA"/>
</dbReference>
<reference evidence="1 2" key="1">
    <citation type="journal article" date="2015" name="Stand. Genomic Sci.">
        <title>Genomic Encyclopedia of Bacterial and Archaeal Type Strains, Phase III: the genomes of soil and plant-associated and newly described type strains.</title>
        <authorList>
            <person name="Whitman W.B."/>
            <person name="Woyke T."/>
            <person name="Klenk H.P."/>
            <person name="Zhou Y."/>
            <person name="Lilburn T.G."/>
            <person name="Beck B.J."/>
            <person name="De Vos P."/>
            <person name="Vandamme P."/>
            <person name="Eisen J.A."/>
            <person name="Garrity G."/>
            <person name="Hugenholtz P."/>
            <person name="Kyrpides N.C."/>
        </authorList>
    </citation>
    <scope>NUCLEOTIDE SEQUENCE [LARGE SCALE GENOMIC DNA]</scope>
    <source>
        <strain evidence="1 2">S2T63</strain>
    </source>
</reference>
<dbReference type="Proteomes" id="UP000273158">
    <property type="component" value="Unassembled WGS sequence"/>
</dbReference>
<keyword evidence="2" id="KW-1185">Reference proteome</keyword>
<evidence type="ECO:0000313" key="2">
    <source>
        <dbReference type="Proteomes" id="UP000273158"/>
    </source>
</evidence>
<accession>A0A498BXK8</accession>
<dbReference type="AlphaFoldDB" id="A0A498BXK8"/>
<dbReference type="RefSeq" id="WP_121059974.1">
    <property type="nucleotide sequence ID" value="NZ_RCDB01000003.1"/>
</dbReference>
<comment type="caution">
    <text evidence="1">The sequence shown here is derived from an EMBL/GenBank/DDBJ whole genome shotgun (WGS) entry which is preliminary data.</text>
</comment>